<dbReference type="AlphaFoldDB" id="A0A0R3PS79"/>
<keyword evidence="2" id="KW-1133">Transmembrane helix</keyword>
<feature type="transmembrane region" description="Helical" evidence="2">
    <location>
        <begin position="37"/>
        <end position="54"/>
    </location>
</feature>
<keyword evidence="5" id="KW-1185">Reference proteome</keyword>
<gene>
    <name evidence="4" type="ORF">ACOC_LOCUS8459</name>
</gene>
<evidence type="ECO:0000259" key="3">
    <source>
        <dbReference type="Pfam" id="PF00750"/>
    </source>
</evidence>
<keyword evidence="1" id="KW-0067">ATP-binding</keyword>
<dbReference type="GO" id="GO:0004812">
    <property type="term" value="F:aminoacyl-tRNA ligase activity"/>
    <property type="evidence" value="ECO:0007669"/>
    <property type="project" value="UniProtKB-KW"/>
</dbReference>
<evidence type="ECO:0000256" key="1">
    <source>
        <dbReference type="RuleBase" id="RU363038"/>
    </source>
</evidence>
<dbReference type="GO" id="GO:0005524">
    <property type="term" value="F:ATP binding"/>
    <property type="evidence" value="ECO:0007669"/>
    <property type="project" value="UniProtKB-KW"/>
</dbReference>
<organism evidence="6">
    <name type="scientific">Angiostrongylus costaricensis</name>
    <name type="common">Nematode worm</name>
    <dbReference type="NCBI Taxonomy" id="334426"/>
    <lineage>
        <taxon>Eukaryota</taxon>
        <taxon>Metazoa</taxon>
        <taxon>Ecdysozoa</taxon>
        <taxon>Nematoda</taxon>
        <taxon>Chromadorea</taxon>
        <taxon>Rhabditida</taxon>
        <taxon>Rhabditina</taxon>
        <taxon>Rhabditomorpha</taxon>
        <taxon>Strongyloidea</taxon>
        <taxon>Metastrongylidae</taxon>
        <taxon>Angiostrongylus</taxon>
    </lineage>
</organism>
<evidence type="ECO:0000313" key="5">
    <source>
        <dbReference type="Proteomes" id="UP000267027"/>
    </source>
</evidence>
<reference evidence="6" key="1">
    <citation type="submission" date="2017-02" db="UniProtKB">
        <authorList>
            <consortium name="WormBaseParasite"/>
        </authorList>
    </citation>
    <scope>IDENTIFICATION</scope>
</reference>
<keyword evidence="2" id="KW-0812">Transmembrane</keyword>
<feature type="domain" description="Arginyl-tRNA synthetase catalytic core" evidence="3">
    <location>
        <begin position="51"/>
        <end position="98"/>
    </location>
</feature>
<evidence type="ECO:0000313" key="6">
    <source>
        <dbReference type="WBParaSite" id="ACOC_0000845801-mRNA-1"/>
    </source>
</evidence>
<keyword evidence="1" id="KW-0436">Ligase</keyword>
<dbReference type="GO" id="GO:0006412">
    <property type="term" value="P:translation"/>
    <property type="evidence" value="ECO:0007669"/>
    <property type="project" value="UniProtKB-KW"/>
</dbReference>
<comment type="similarity">
    <text evidence="1">Belongs to the class-I aminoacyl-tRNA synthetase family.</text>
</comment>
<dbReference type="WBParaSite" id="ACOC_0000845801-mRNA-1">
    <property type="protein sequence ID" value="ACOC_0000845801-mRNA-1"/>
    <property type="gene ID" value="ACOC_0000845801"/>
</dbReference>
<dbReference type="STRING" id="334426.A0A0R3PS79"/>
<keyword evidence="2" id="KW-0472">Membrane</keyword>
<name>A0A0R3PS79_ANGCS</name>
<sequence length="118" mass="13675">MLVSYPRSTITGNSICRLWAYLALTVFPLFYSPSKSLFTLLLLFANLFLYALRVNRIGDWGTQFEVLVGHVYYKYSINVNEPPPISDDLQIFRKVIRMCSAELPFRTPTHAFFRNDVS</sequence>
<keyword evidence="1" id="KW-0030">Aminoacyl-tRNA synthetase</keyword>
<dbReference type="EMBL" id="UYYA01004160">
    <property type="protein sequence ID" value="VDM60044.1"/>
    <property type="molecule type" value="Genomic_DNA"/>
</dbReference>
<keyword evidence="1" id="KW-0648">Protein biosynthesis</keyword>
<proteinExistence type="inferred from homology"/>
<reference evidence="4 5" key="2">
    <citation type="submission" date="2018-11" db="EMBL/GenBank/DDBJ databases">
        <authorList>
            <consortium name="Pathogen Informatics"/>
        </authorList>
    </citation>
    <scope>NUCLEOTIDE SEQUENCE [LARGE SCALE GENOMIC DNA]</scope>
    <source>
        <strain evidence="4 5">Costa Rica</strain>
    </source>
</reference>
<dbReference type="OrthoDB" id="68056at2759"/>
<feature type="transmembrane region" description="Helical" evidence="2">
    <location>
        <begin position="12"/>
        <end position="31"/>
    </location>
</feature>
<dbReference type="Proteomes" id="UP000267027">
    <property type="component" value="Unassembled WGS sequence"/>
</dbReference>
<protein>
    <submittedName>
        <fullName evidence="6">tRNA-synt_1d domain-containing protein</fullName>
    </submittedName>
</protein>
<dbReference type="InterPro" id="IPR035684">
    <property type="entry name" value="ArgRS_core"/>
</dbReference>
<evidence type="ECO:0000256" key="2">
    <source>
        <dbReference type="SAM" id="Phobius"/>
    </source>
</evidence>
<evidence type="ECO:0000313" key="4">
    <source>
        <dbReference type="EMBL" id="VDM60044.1"/>
    </source>
</evidence>
<accession>A0A0R3PS79</accession>
<dbReference type="Pfam" id="PF00750">
    <property type="entry name" value="tRNA-synt_1d"/>
    <property type="match status" value="1"/>
</dbReference>
<keyword evidence="1" id="KW-0547">Nucleotide-binding</keyword>